<feature type="compositionally biased region" description="Low complexity" evidence="1">
    <location>
        <begin position="1"/>
        <end position="10"/>
    </location>
</feature>
<comment type="caution">
    <text evidence="2">The sequence shown here is derived from an EMBL/GenBank/DDBJ whole genome shotgun (WGS) entry which is preliminary data.</text>
</comment>
<protein>
    <recommendedName>
        <fullName evidence="4">Ino eighty subunit 1</fullName>
    </recommendedName>
</protein>
<feature type="region of interest" description="Disordered" evidence="1">
    <location>
        <begin position="534"/>
        <end position="573"/>
    </location>
</feature>
<reference evidence="2" key="1">
    <citation type="submission" date="2023-03" db="EMBL/GenBank/DDBJ databases">
        <title>Complete genome of Cladonia borealis.</title>
        <authorList>
            <person name="Park H."/>
        </authorList>
    </citation>
    <scope>NUCLEOTIDE SEQUENCE</scope>
    <source>
        <strain evidence="2">ANT050790</strain>
    </source>
</reference>
<feature type="compositionally biased region" description="Basic and acidic residues" evidence="1">
    <location>
        <begin position="19"/>
        <end position="41"/>
    </location>
</feature>
<keyword evidence="3" id="KW-1185">Reference proteome</keyword>
<feature type="region of interest" description="Disordered" evidence="1">
    <location>
        <begin position="678"/>
        <end position="767"/>
    </location>
</feature>
<evidence type="ECO:0000313" key="2">
    <source>
        <dbReference type="EMBL" id="KAK0516259.1"/>
    </source>
</evidence>
<feature type="compositionally biased region" description="Low complexity" evidence="1">
    <location>
        <begin position="93"/>
        <end position="107"/>
    </location>
</feature>
<feature type="compositionally biased region" description="Basic and acidic residues" evidence="1">
    <location>
        <begin position="707"/>
        <end position="721"/>
    </location>
</feature>
<gene>
    <name evidence="2" type="ORF">JMJ35_000862</name>
</gene>
<dbReference type="PANTHER" id="PTHR37287:SF1">
    <property type="entry name" value="INO EIGHTY SUBUNIT 1"/>
    <property type="match status" value="1"/>
</dbReference>
<evidence type="ECO:0008006" key="4">
    <source>
        <dbReference type="Google" id="ProtNLM"/>
    </source>
</evidence>
<evidence type="ECO:0000256" key="1">
    <source>
        <dbReference type="SAM" id="MobiDB-lite"/>
    </source>
</evidence>
<dbReference type="EMBL" id="JAFEKC020000002">
    <property type="protein sequence ID" value="KAK0516259.1"/>
    <property type="molecule type" value="Genomic_DNA"/>
</dbReference>
<sequence length="767" mass="85853">MATTATAAAAFEPAPARQGTKDFGPRSPESRIRGRKVEGRSEANTNGQPSLSPNSPRSPKSDLPDPKQSLQHILTTTTDPPVKSKPRPQDQATPSTPSKPETPSKQPIIWIDGEADRVEDKEDQASIQNDSYTRAAEFNPSHTMTVAHTRRNANGTIGSVYSGNKIKHLKKEDGIPLWRKDIQLEFLRCVFNDENKVFTKAFDSTKGHTFADIYVDAMARSSKTSKILKEKLLADRDGAMHMAMICLLVNVGRMNTTLNFFPEMRAQLRTYHSIPSLQANTDTNSYKQLQDAPRLKSILKGASEDANQPSTIDKIKALPVPRTNPVNLIFVLSQYAPKISETHFQPPRDFFDLVMRPTLSSKSRARAFLWLIWFYLESDFSAEDALNNPFGPGQTPAGEPDGLPFKVPGFDHLTEAQGDAENVDTQDEKDYGEMKRQERIRILQEDETVGPPLKKAKKNPTTEDLTVIAISDNDPTRTPSPTSAVQIKPKYMDYDGPSMDLNSSLQTGGPSVGRFAPPMHRSESNPRPVLKTRVESFPHSSSPAPPGSGHPILHSSGTNGIGSRRQRPETSHQKAVNMNRKMRVDHILHKQIAVKFNEARRKKKEANSSFGLMVMNRVKDLPDMYDTEEEGSWGPGGLVPNYGEMEDYGEEAVAYRKAIDRAVRRLYREENGSSLGRLAHSYRKRKRQSRGYVDDEEKRIRSKKRRRDDGSHGMDGVRSEEALDDLDRDLLGEGRDEDDEMDEDSRTDDSEAEDGDMTEDDVVMHDA</sequence>
<dbReference type="GO" id="GO:0031011">
    <property type="term" value="C:Ino80 complex"/>
    <property type="evidence" value="ECO:0007669"/>
    <property type="project" value="InterPro"/>
</dbReference>
<feature type="compositionally biased region" description="Basic residues" evidence="1">
    <location>
        <begin position="680"/>
        <end position="689"/>
    </location>
</feature>
<name>A0AA39R9L6_9LECA</name>
<feature type="compositionally biased region" description="Polar residues" evidence="1">
    <location>
        <begin position="68"/>
        <end position="79"/>
    </location>
</feature>
<feature type="compositionally biased region" description="Polar residues" evidence="1">
    <location>
        <begin position="42"/>
        <end position="58"/>
    </location>
</feature>
<dbReference type="PANTHER" id="PTHR37287">
    <property type="entry name" value="INO EIGHTY SUBUNIT 1"/>
    <property type="match status" value="1"/>
</dbReference>
<evidence type="ECO:0000313" key="3">
    <source>
        <dbReference type="Proteomes" id="UP001166286"/>
    </source>
</evidence>
<proteinExistence type="predicted"/>
<organism evidence="2 3">
    <name type="scientific">Cladonia borealis</name>
    <dbReference type="NCBI Taxonomy" id="184061"/>
    <lineage>
        <taxon>Eukaryota</taxon>
        <taxon>Fungi</taxon>
        <taxon>Dikarya</taxon>
        <taxon>Ascomycota</taxon>
        <taxon>Pezizomycotina</taxon>
        <taxon>Lecanoromycetes</taxon>
        <taxon>OSLEUM clade</taxon>
        <taxon>Lecanoromycetidae</taxon>
        <taxon>Lecanorales</taxon>
        <taxon>Lecanorineae</taxon>
        <taxon>Cladoniaceae</taxon>
        <taxon>Cladonia</taxon>
    </lineage>
</organism>
<dbReference type="AlphaFoldDB" id="A0AA39R9L6"/>
<dbReference type="Proteomes" id="UP001166286">
    <property type="component" value="Unassembled WGS sequence"/>
</dbReference>
<accession>A0AA39R9L6</accession>
<feature type="region of interest" description="Disordered" evidence="1">
    <location>
        <begin position="1"/>
        <end position="108"/>
    </location>
</feature>
<dbReference type="InterPro" id="IPR038014">
    <property type="entry name" value="Ies1"/>
</dbReference>
<feature type="compositionally biased region" description="Acidic residues" evidence="1">
    <location>
        <begin position="735"/>
        <end position="761"/>
    </location>
</feature>